<feature type="compositionally biased region" description="Polar residues" evidence="1">
    <location>
        <begin position="32"/>
        <end position="43"/>
    </location>
</feature>
<evidence type="ECO:0000313" key="3">
    <source>
        <dbReference type="EMBL" id="RXN31181.1"/>
    </source>
</evidence>
<feature type="compositionally biased region" description="Basic and acidic residues" evidence="1">
    <location>
        <begin position="14"/>
        <end position="29"/>
    </location>
</feature>
<evidence type="ECO:0000313" key="4">
    <source>
        <dbReference type="Proteomes" id="UP000290572"/>
    </source>
</evidence>
<keyword evidence="4" id="KW-1185">Reference proteome</keyword>
<dbReference type="AlphaFoldDB" id="A0A498NH88"/>
<dbReference type="EMBL" id="QBIY01013357">
    <property type="protein sequence ID" value="RXN06927.1"/>
    <property type="molecule type" value="Genomic_DNA"/>
</dbReference>
<evidence type="ECO:0000313" key="2">
    <source>
        <dbReference type="EMBL" id="RXN06927.1"/>
    </source>
</evidence>
<dbReference type="EMBL" id="QBIY01011510">
    <property type="protein sequence ID" value="RXN31181.1"/>
    <property type="molecule type" value="Genomic_DNA"/>
</dbReference>
<evidence type="ECO:0000256" key="1">
    <source>
        <dbReference type="SAM" id="MobiDB-lite"/>
    </source>
</evidence>
<proteinExistence type="predicted"/>
<sequence>MRTVGGERQTNVTNEEHRRAGTNGGEKESMFFSITQEQLTASRSPLLKAQKFTLPRRRKEEEEGADLPPQPTQGLSSGQRRRVSAGRGAREPRDVI</sequence>
<protein>
    <submittedName>
        <fullName evidence="3">Uncharacterized protein</fullName>
    </submittedName>
</protein>
<accession>A0A498NH88</accession>
<organism evidence="3 4">
    <name type="scientific">Labeo rohita</name>
    <name type="common">Indian major carp</name>
    <name type="synonym">Cyprinus rohita</name>
    <dbReference type="NCBI Taxonomy" id="84645"/>
    <lineage>
        <taxon>Eukaryota</taxon>
        <taxon>Metazoa</taxon>
        <taxon>Chordata</taxon>
        <taxon>Craniata</taxon>
        <taxon>Vertebrata</taxon>
        <taxon>Euteleostomi</taxon>
        <taxon>Actinopterygii</taxon>
        <taxon>Neopterygii</taxon>
        <taxon>Teleostei</taxon>
        <taxon>Ostariophysi</taxon>
        <taxon>Cypriniformes</taxon>
        <taxon>Cyprinidae</taxon>
        <taxon>Labeoninae</taxon>
        <taxon>Labeonini</taxon>
        <taxon>Labeo</taxon>
    </lineage>
</organism>
<dbReference type="Proteomes" id="UP000290572">
    <property type="component" value="Unassembled WGS sequence"/>
</dbReference>
<gene>
    <name evidence="2" type="ORF">ROHU_012208</name>
    <name evidence="3" type="ORF">ROHU_017253</name>
</gene>
<feature type="region of interest" description="Disordered" evidence="1">
    <location>
        <begin position="1"/>
        <end position="96"/>
    </location>
</feature>
<reference evidence="3 4" key="1">
    <citation type="submission" date="2018-03" db="EMBL/GenBank/DDBJ databases">
        <title>Draft genome sequence of Rohu Carp (Labeo rohita).</title>
        <authorList>
            <person name="Das P."/>
            <person name="Kushwaha B."/>
            <person name="Joshi C.G."/>
            <person name="Kumar D."/>
            <person name="Nagpure N.S."/>
            <person name="Sahoo L."/>
            <person name="Das S.P."/>
            <person name="Bit A."/>
            <person name="Patnaik S."/>
            <person name="Meher P.K."/>
            <person name="Jayasankar P."/>
            <person name="Koringa P.G."/>
            <person name="Patel N.V."/>
            <person name="Hinsu A.T."/>
            <person name="Kumar R."/>
            <person name="Pandey M."/>
            <person name="Agarwal S."/>
            <person name="Srivastava S."/>
            <person name="Singh M."/>
            <person name="Iquebal M.A."/>
            <person name="Jaiswal S."/>
            <person name="Angadi U.B."/>
            <person name="Kumar N."/>
            <person name="Raza M."/>
            <person name="Shah T.M."/>
            <person name="Rai A."/>
            <person name="Jena J.K."/>
        </authorList>
    </citation>
    <scope>NUCLEOTIDE SEQUENCE [LARGE SCALE GENOMIC DNA]</scope>
    <source>
        <strain evidence="3">DASCIFA01</strain>
        <tissue evidence="3">Testis</tissue>
    </source>
</reference>
<name>A0A498NH88_LABRO</name>
<comment type="caution">
    <text evidence="3">The sequence shown here is derived from an EMBL/GenBank/DDBJ whole genome shotgun (WGS) entry which is preliminary data.</text>
</comment>